<dbReference type="GO" id="GO:0036424">
    <property type="term" value="F:L-phosphoserine phosphatase activity"/>
    <property type="evidence" value="ECO:0007669"/>
    <property type="project" value="TreeGrafter"/>
</dbReference>
<evidence type="ECO:0000256" key="1">
    <source>
        <dbReference type="ARBA" id="ARBA00001946"/>
    </source>
</evidence>
<name>A0A7X9RVR7_9BACT</name>
<dbReference type="Proteomes" id="UP000576082">
    <property type="component" value="Unassembled WGS sequence"/>
</dbReference>
<evidence type="ECO:0000256" key="7">
    <source>
        <dbReference type="ARBA" id="ARBA00022842"/>
    </source>
</evidence>
<evidence type="ECO:0000256" key="8">
    <source>
        <dbReference type="ARBA" id="ARBA00023299"/>
    </source>
</evidence>
<evidence type="ECO:0000256" key="10">
    <source>
        <dbReference type="ARBA" id="ARBA00048523"/>
    </source>
</evidence>
<dbReference type="Pfam" id="PF08282">
    <property type="entry name" value="Hydrolase_3"/>
    <property type="match status" value="1"/>
</dbReference>
<reference evidence="11 12" key="1">
    <citation type="submission" date="2020-04" db="EMBL/GenBank/DDBJ databases">
        <title>Flammeovirga sp. SR4, a novel species isolated from seawater.</title>
        <authorList>
            <person name="Wang X."/>
        </authorList>
    </citation>
    <scope>NUCLEOTIDE SEQUENCE [LARGE SCALE GENOMIC DNA]</scope>
    <source>
        <strain evidence="11 12">ATCC 23126</strain>
    </source>
</reference>
<dbReference type="InterPro" id="IPR050582">
    <property type="entry name" value="HAD-like_SerB"/>
</dbReference>
<comment type="catalytic activity">
    <reaction evidence="9">
        <text>O-phospho-L-serine + H2O = L-serine + phosphate</text>
        <dbReference type="Rhea" id="RHEA:21208"/>
        <dbReference type="ChEBI" id="CHEBI:15377"/>
        <dbReference type="ChEBI" id="CHEBI:33384"/>
        <dbReference type="ChEBI" id="CHEBI:43474"/>
        <dbReference type="ChEBI" id="CHEBI:57524"/>
        <dbReference type="EC" id="3.1.3.3"/>
    </reaction>
</comment>
<evidence type="ECO:0000256" key="4">
    <source>
        <dbReference type="ARBA" id="ARBA00022605"/>
    </source>
</evidence>
<comment type="caution">
    <text evidence="11">The sequence shown here is derived from an EMBL/GenBank/DDBJ whole genome shotgun (WGS) entry which is preliminary data.</text>
</comment>
<keyword evidence="12" id="KW-1185">Reference proteome</keyword>
<protein>
    <recommendedName>
        <fullName evidence="3">phosphoserine phosphatase</fullName>
        <ecNumber evidence="3">3.1.3.3</ecNumber>
    </recommendedName>
</protein>
<comment type="cofactor">
    <cofactor evidence="1">
        <name>Mg(2+)</name>
        <dbReference type="ChEBI" id="CHEBI:18420"/>
    </cofactor>
</comment>
<evidence type="ECO:0000313" key="12">
    <source>
        <dbReference type="Proteomes" id="UP000576082"/>
    </source>
</evidence>
<organism evidence="11 12">
    <name type="scientific">Flammeovirga aprica JL-4</name>
    <dbReference type="NCBI Taxonomy" id="694437"/>
    <lineage>
        <taxon>Bacteria</taxon>
        <taxon>Pseudomonadati</taxon>
        <taxon>Bacteroidota</taxon>
        <taxon>Cytophagia</taxon>
        <taxon>Cytophagales</taxon>
        <taxon>Flammeovirgaceae</taxon>
        <taxon>Flammeovirga</taxon>
    </lineage>
</organism>
<dbReference type="EC" id="3.1.3.3" evidence="3"/>
<evidence type="ECO:0000256" key="2">
    <source>
        <dbReference type="ARBA" id="ARBA00005135"/>
    </source>
</evidence>
<proteinExistence type="predicted"/>
<evidence type="ECO:0000256" key="9">
    <source>
        <dbReference type="ARBA" id="ARBA00048138"/>
    </source>
</evidence>
<dbReference type="AlphaFoldDB" id="A0A7X9RVR7"/>
<dbReference type="GO" id="GO:0005737">
    <property type="term" value="C:cytoplasm"/>
    <property type="evidence" value="ECO:0007669"/>
    <property type="project" value="TreeGrafter"/>
</dbReference>
<gene>
    <name evidence="11" type="ORF">HHU12_16690</name>
</gene>
<dbReference type="PANTHER" id="PTHR43344">
    <property type="entry name" value="PHOSPHOSERINE PHOSPHATASE"/>
    <property type="match status" value="1"/>
</dbReference>
<keyword evidence="6" id="KW-0378">Hydrolase</keyword>
<comment type="pathway">
    <text evidence="2">Amino-acid biosynthesis; L-serine biosynthesis; L-serine from 3-phospho-D-glycerate: step 3/3.</text>
</comment>
<evidence type="ECO:0000256" key="6">
    <source>
        <dbReference type="ARBA" id="ARBA00022801"/>
    </source>
</evidence>
<sequence length="214" mass="24662">MKEEKHLAVFDIDGTIREIVDPWMMLHHYFNTSKEGGVIYKNWVEGVISYHEMCEQDALLWKGKSKEEMLVPLQKNSIRSGSAALISYLKENNFRCIGISTGLSLFNDITSEIVGLEKCFSNEILFEEGICNGEVKVKIEEFQKHKVLKQFIEENNITGKVISFGDGKSDIDLFKNSDLSFAVHFKYDEVKEAATYQFEGNDFMEMQDLIKQYL</sequence>
<dbReference type="RefSeq" id="WP_169657884.1">
    <property type="nucleotide sequence ID" value="NZ_JABANE010000045.1"/>
</dbReference>
<dbReference type="SUPFAM" id="SSF56784">
    <property type="entry name" value="HAD-like"/>
    <property type="match status" value="1"/>
</dbReference>
<dbReference type="InterPro" id="IPR036412">
    <property type="entry name" value="HAD-like_sf"/>
</dbReference>
<dbReference type="NCBIfam" id="TIGR01488">
    <property type="entry name" value="HAD-SF-IB"/>
    <property type="match status" value="1"/>
</dbReference>
<keyword evidence="5" id="KW-0479">Metal-binding</keyword>
<keyword evidence="8" id="KW-0718">Serine biosynthesis</keyword>
<dbReference type="InterPro" id="IPR023214">
    <property type="entry name" value="HAD_sf"/>
</dbReference>
<keyword evidence="7" id="KW-0460">Magnesium</keyword>
<accession>A0A7X9RVR7</accession>
<evidence type="ECO:0000256" key="3">
    <source>
        <dbReference type="ARBA" id="ARBA00012640"/>
    </source>
</evidence>
<evidence type="ECO:0000256" key="5">
    <source>
        <dbReference type="ARBA" id="ARBA00022723"/>
    </source>
</evidence>
<keyword evidence="4" id="KW-0028">Amino-acid biosynthesis</keyword>
<dbReference type="Gene3D" id="3.40.50.1000">
    <property type="entry name" value="HAD superfamily/HAD-like"/>
    <property type="match status" value="1"/>
</dbReference>
<dbReference type="GO" id="GO:0000287">
    <property type="term" value="F:magnesium ion binding"/>
    <property type="evidence" value="ECO:0007669"/>
    <property type="project" value="TreeGrafter"/>
</dbReference>
<dbReference type="PANTHER" id="PTHR43344:SF2">
    <property type="entry name" value="PHOSPHOSERINE PHOSPHATASE"/>
    <property type="match status" value="1"/>
</dbReference>
<evidence type="ECO:0000313" key="11">
    <source>
        <dbReference type="EMBL" id="NME69618.1"/>
    </source>
</evidence>
<dbReference type="GO" id="GO:0006564">
    <property type="term" value="P:L-serine biosynthetic process"/>
    <property type="evidence" value="ECO:0007669"/>
    <property type="project" value="UniProtKB-KW"/>
</dbReference>
<dbReference type="EMBL" id="JABANE010000045">
    <property type="protein sequence ID" value="NME69618.1"/>
    <property type="molecule type" value="Genomic_DNA"/>
</dbReference>
<comment type="catalytic activity">
    <reaction evidence="10">
        <text>O-phospho-D-serine + H2O = D-serine + phosphate</text>
        <dbReference type="Rhea" id="RHEA:24873"/>
        <dbReference type="ChEBI" id="CHEBI:15377"/>
        <dbReference type="ChEBI" id="CHEBI:35247"/>
        <dbReference type="ChEBI" id="CHEBI:43474"/>
        <dbReference type="ChEBI" id="CHEBI:58680"/>
        <dbReference type="EC" id="3.1.3.3"/>
    </reaction>
</comment>